<keyword evidence="1" id="KW-0472">Membrane</keyword>
<sequence>MILIVSPKLLRKNFTGMTLWPFIVLKHHGQKEDVVFLNHEQIHLRQQAELLVVFFYLFYGLEFLLRLIQYQDRHKAYRNISFEREAYHFENDLEYLKNRKKYGFFKFLSV</sequence>
<gene>
    <name evidence="2" type="ORF">A7A78_11495</name>
</gene>
<name>A0A1A9LFG5_9FLAO</name>
<dbReference type="EMBL" id="LXIE01000011">
    <property type="protein sequence ID" value="OAD91656.1"/>
    <property type="molecule type" value="Genomic_DNA"/>
</dbReference>
<evidence type="ECO:0000313" key="3">
    <source>
        <dbReference type="Proteomes" id="UP000077552"/>
    </source>
</evidence>
<feature type="transmembrane region" description="Helical" evidence="1">
    <location>
        <begin position="50"/>
        <end position="68"/>
    </location>
</feature>
<reference evidence="2 3" key="1">
    <citation type="submission" date="2016-05" db="EMBL/GenBank/DDBJ databases">
        <title>Genome sequencing of Vitellibacter soesokkakensis RSSK-12.</title>
        <authorList>
            <person name="Thevarajoo S."/>
            <person name="Selvaratnam C."/>
            <person name="Goh K.M."/>
            <person name="Chan K.-G."/>
            <person name="Chong C.S."/>
        </authorList>
    </citation>
    <scope>NUCLEOTIDE SEQUENCE [LARGE SCALE GENOMIC DNA]</scope>
    <source>
        <strain evidence="2 3">RSSK-12</strain>
    </source>
</reference>
<organism evidence="2 3">
    <name type="scientific">Aequorivita soesokkakensis</name>
    <dbReference type="NCBI Taxonomy" id="1385699"/>
    <lineage>
        <taxon>Bacteria</taxon>
        <taxon>Pseudomonadati</taxon>
        <taxon>Bacteroidota</taxon>
        <taxon>Flavobacteriia</taxon>
        <taxon>Flavobacteriales</taxon>
        <taxon>Flavobacteriaceae</taxon>
        <taxon>Aequorivita</taxon>
    </lineage>
</organism>
<comment type="caution">
    <text evidence="2">The sequence shown here is derived from an EMBL/GenBank/DDBJ whole genome shotgun (WGS) entry which is preliminary data.</text>
</comment>
<proteinExistence type="predicted"/>
<protein>
    <recommendedName>
        <fullName evidence="4">Peptidase M56 domain-containing protein</fullName>
    </recommendedName>
</protein>
<evidence type="ECO:0008006" key="4">
    <source>
        <dbReference type="Google" id="ProtNLM"/>
    </source>
</evidence>
<evidence type="ECO:0000313" key="2">
    <source>
        <dbReference type="EMBL" id="OAD91656.1"/>
    </source>
</evidence>
<accession>A0A1A9LFG5</accession>
<dbReference type="AlphaFoldDB" id="A0A1A9LFG5"/>
<evidence type="ECO:0000256" key="1">
    <source>
        <dbReference type="SAM" id="Phobius"/>
    </source>
</evidence>
<keyword evidence="1" id="KW-0812">Transmembrane</keyword>
<keyword evidence="1" id="KW-1133">Transmembrane helix</keyword>
<dbReference type="STRING" id="1385699.A7A78_11495"/>
<dbReference type="Proteomes" id="UP000077552">
    <property type="component" value="Unassembled WGS sequence"/>
</dbReference>
<keyword evidence="3" id="KW-1185">Reference proteome</keyword>
<dbReference type="OrthoDB" id="1027344at2"/>